<evidence type="ECO:0000259" key="1">
    <source>
        <dbReference type="Pfam" id="PF07905"/>
    </source>
</evidence>
<evidence type="ECO:0000313" key="4">
    <source>
        <dbReference type="Proteomes" id="UP000823201"/>
    </source>
</evidence>
<dbReference type="InterPro" id="IPR042070">
    <property type="entry name" value="PucR_C-HTH_sf"/>
</dbReference>
<dbReference type="Proteomes" id="UP000823201">
    <property type="component" value="Unassembled WGS sequence"/>
</dbReference>
<dbReference type="PANTHER" id="PTHR33744:SF7">
    <property type="entry name" value="PUCR FAMILY TRANSCRIPTIONAL REGULATOR"/>
    <property type="match status" value="1"/>
</dbReference>
<keyword evidence="4" id="KW-1185">Reference proteome</keyword>
<dbReference type="PANTHER" id="PTHR33744">
    <property type="entry name" value="CARBOHYDRATE DIACID REGULATOR"/>
    <property type="match status" value="1"/>
</dbReference>
<reference evidence="3 4" key="1">
    <citation type="submission" date="2021-01" db="EMBL/GenBank/DDBJ databases">
        <title>Genomic Encyclopedia of Type Strains, Phase IV (KMG-IV): sequencing the most valuable type-strain genomes for metagenomic binning, comparative biology and taxonomic classification.</title>
        <authorList>
            <person name="Goeker M."/>
        </authorList>
    </citation>
    <scope>NUCLEOTIDE SEQUENCE [LARGE SCALE GENOMIC DNA]</scope>
    <source>
        <strain evidence="3 4">DSM 100968</strain>
    </source>
</reference>
<comment type="caution">
    <text evidence="3">The sequence shown here is derived from an EMBL/GenBank/DDBJ whole genome shotgun (WGS) entry which is preliminary data.</text>
</comment>
<feature type="domain" description="PucR C-terminal helix-turn-helix" evidence="2">
    <location>
        <begin position="456"/>
        <end position="513"/>
    </location>
</feature>
<organism evidence="3 4">
    <name type="scientific">Sporolactobacillus spathodeae</name>
    <dbReference type="NCBI Taxonomy" id="1465502"/>
    <lineage>
        <taxon>Bacteria</taxon>
        <taxon>Bacillati</taxon>
        <taxon>Bacillota</taxon>
        <taxon>Bacilli</taxon>
        <taxon>Bacillales</taxon>
        <taxon>Sporolactobacillaceae</taxon>
        <taxon>Sporolactobacillus</taxon>
    </lineage>
</organism>
<dbReference type="Pfam" id="PF13556">
    <property type="entry name" value="HTH_30"/>
    <property type="match status" value="1"/>
</dbReference>
<proteinExistence type="predicted"/>
<dbReference type="InterPro" id="IPR051448">
    <property type="entry name" value="CdaR-like_regulators"/>
</dbReference>
<protein>
    <submittedName>
        <fullName evidence="3">Purine catabolism regulator</fullName>
    </submittedName>
</protein>
<feature type="domain" description="Purine catabolism PurC-like" evidence="1">
    <location>
        <begin position="9"/>
        <end position="128"/>
    </location>
</feature>
<evidence type="ECO:0000259" key="2">
    <source>
        <dbReference type="Pfam" id="PF13556"/>
    </source>
</evidence>
<accession>A0ABS2Q8T4</accession>
<sequence length="525" mass="60081">MNQLLTIRDILKRPYFRDVTVYASEKALNRIVEWVHVLEVDDVGDLLNGNELLLTTGLTWRRDKAKGVDFLNQIICRQASGLVVEMGRVIHQMPAQMIQRAESADFALILVHSDIRYIDVTRDIHTLIINRQKQIMEELESFSNSLNRLLLRGEGINKLLQLFFTYTGKAVAYLPLHGNPIYVPNAANFDDPSLTIEGHKKASCPIVIMNQRCGSVIVPHDRLPDSFTSLAIDRLAVAVGQEIMRLMYWQEQQLNQEGQWLLNWFEDQLDDKKVTDQLWHVFPNMIFNQCAVAVFEPSGDIFSEEDVPEPMHRKIALRTSFRNVSIIVLTLNLENRLISVLLDLKENRSTTAFQTAIGSALQQFSVSLTKKSSLMKGLWGVSRIGAVTCRMKKQVTEALTVIDVQKHRVDLKSPFYSELHIYQTLHQMEKSGCLKSFIIEQIGCLLNPPNEKSIDYLETLTMYLNCGSVKIEAAAKLFISRQSLYKRLERLKELLGADFEEPYRKLAIELALLGYQYLHGRQTDL</sequence>
<name>A0ABS2Q8T4_9BACL</name>
<dbReference type="Gene3D" id="1.10.10.2840">
    <property type="entry name" value="PucR C-terminal helix-turn-helix domain"/>
    <property type="match status" value="1"/>
</dbReference>
<evidence type="ECO:0000313" key="3">
    <source>
        <dbReference type="EMBL" id="MBM7658189.1"/>
    </source>
</evidence>
<dbReference type="EMBL" id="JAFBEV010000013">
    <property type="protein sequence ID" value="MBM7658189.1"/>
    <property type="molecule type" value="Genomic_DNA"/>
</dbReference>
<dbReference type="RefSeq" id="WP_205006756.1">
    <property type="nucleotide sequence ID" value="NZ_CBCRXA010000012.1"/>
</dbReference>
<dbReference type="InterPro" id="IPR012914">
    <property type="entry name" value="PucR_dom"/>
</dbReference>
<gene>
    <name evidence="3" type="ORF">JOC27_001642</name>
</gene>
<dbReference type="Pfam" id="PF07905">
    <property type="entry name" value="PucR"/>
    <property type="match status" value="1"/>
</dbReference>
<dbReference type="InterPro" id="IPR025736">
    <property type="entry name" value="PucR_C-HTH_dom"/>
</dbReference>